<reference evidence="3" key="1">
    <citation type="submission" date="2012-02" db="EMBL/GenBank/DDBJ databases">
        <title>Genome sequencing of Giardia lamblia Genotypes A2 and B isolates (DH and GS) and comparative analysis with the genomes of Genotypes A1 and E (WB and Pig).</title>
        <authorList>
            <person name="Adam R."/>
            <person name="Dahlstrom E."/>
            <person name="Martens C."/>
            <person name="Bruno D."/>
            <person name="Barbian K."/>
            <person name="Porcella S.F."/>
            <person name="Nash T."/>
        </authorList>
    </citation>
    <scope>NUCLEOTIDE SEQUENCE</scope>
    <source>
        <strain evidence="3">GS</strain>
    </source>
</reference>
<evidence type="ECO:0008006" key="4">
    <source>
        <dbReference type="Google" id="ProtNLM"/>
    </source>
</evidence>
<dbReference type="AlphaFoldDB" id="V6U1L4"/>
<keyword evidence="1" id="KW-0812">Transmembrane</keyword>
<feature type="non-terminal residue" evidence="2">
    <location>
        <position position="1"/>
    </location>
</feature>
<dbReference type="VEuPathDB" id="GiardiaDB:QR46_3233"/>
<protein>
    <recommendedName>
        <fullName evidence="4">Variant-specific surface protein</fullName>
    </recommendedName>
</protein>
<keyword evidence="1" id="KW-0472">Membrane</keyword>
<dbReference type="InterPro" id="IPR009030">
    <property type="entry name" value="Growth_fac_rcpt_cys_sf"/>
</dbReference>
<dbReference type="Pfam" id="PF03302">
    <property type="entry name" value="VSP"/>
    <property type="match status" value="1"/>
</dbReference>
<dbReference type="PANTHER" id="PTHR23275">
    <property type="entry name" value="CABRIOLET.-RELATED"/>
    <property type="match status" value="1"/>
</dbReference>
<gene>
    <name evidence="2" type="ORF">GSB_151597</name>
</gene>
<dbReference type="InterPro" id="IPR052798">
    <property type="entry name" value="Giardia_VSA"/>
</dbReference>
<dbReference type="VEuPathDB" id="GiardiaDB:GL50803_0050165"/>
<evidence type="ECO:0000313" key="2">
    <source>
        <dbReference type="EMBL" id="ESU44512.1"/>
    </source>
</evidence>
<dbReference type="InterPro" id="IPR005127">
    <property type="entry name" value="Giardia_VSP"/>
</dbReference>
<sequence>VYHTSTGVQLCYSAVYITESSDTGGLCMAAGSMFDKFLLASVVLQAAWATTCTAGSAPTNCKADKCVAVGENSREKAANTECAQGLKDAGCKTCTGEGAGQTCTDCTTPGQKVQLNGKSCKADCPSNSAASANVCTCNPGYNLNSEKTACEPSSANTECAQGLKDAGCKTCTGEGAGQTCTDCTTPGQKVQLNGKSCKADCPSNSAASANVCTCNPGYNLNSEKTACEPSSANRSSLSTGAIAGISVAAVVVVGGLVGFLCWWFLCRGKA</sequence>
<evidence type="ECO:0000313" key="3">
    <source>
        <dbReference type="Proteomes" id="UP000018040"/>
    </source>
</evidence>
<reference evidence="2 3" key="2">
    <citation type="journal article" date="2013" name="Genome Biol. Evol.">
        <title>Genome sequencing of Giardia lamblia genotypes A2 and B isolates (DH and GS) and comparative analysis with the genomes of genotypes A1 and E (WB and Pig).</title>
        <authorList>
            <person name="Adam R.D."/>
            <person name="Dahlstrom E.W."/>
            <person name="Martens C.A."/>
            <person name="Bruno D.P."/>
            <person name="Barbian K.D."/>
            <person name="Ricklefs S.M."/>
            <person name="Hernandez M.M."/>
            <person name="Narla N.P."/>
            <person name="Patel R.B."/>
            <person name="Porcella S.F."/>
            <person name="Nash T.E."/>
        </authorList>
    </citation>
    <scope>NUCLEOTIDE SEQUENCE [LARGE SCALE GENOMIC DNA]</scope>
    <source>
        <strain evidence="2 3">GS</strain>
    </source>
</reference>
<proteinExistence type="predicted"/>
<dbReference type="OrthoDB" id="10045365at2759"/>
<organism evidence="2 3">
    <name type="scientific">Giardia intestinalis</name>
    <name type="common">Giardia lamblia</name>
    <dbReference type="NCBI Taxonomy" id="5741"/>
    <lineage>
        <taxon>Eukaryota</taxon>
        <taxon>Metamonada</taxon>
        <taxon>Diplomonadida</taxon>
        <taxon>Hexamitidae</taxon>
        <taxon>Giardiinae</taxon>
        <taxon>Giardia</taxon>
    </lineage>
</organism>
<keyword evidence="1" id="KW-1133">Transmembrane helix</keyword>
<dbReference type="EMBL" id="AHHH01000021">
    <property type="protein sequence ID" value="ESU44512.1"/>
    <property type="molecule type" value="Genomic_DNA"/>
</dbReference>
<dbReference type="VEuPathDB" id="GiardiaDB:DHA2_150341"/>
<dbReference type="SUPFAM" id="SSF57184">
    <property type="entry name" value="Growth factor receptor domain"/>
    <property type="match status" value="1"/>
</dbReference>
<dbReference type="VEuPathDB" id="GiardiaDB:GL50581_1321"/>
<comment type="caution">
    <text evidence="2">The sequence shown here is derived from an EMBL/GenBank/DDBJ whole genome shotgun (WGS) entry which is preliminary data.</text>
</comment>
<dbReference type="Proteomes" id="UP000018040">
    <property type="component" value="Unassembled WGS sequence"/>
</dbReference>
<evidence type="ECO:0000256" key="1">
    <source>
        <dbReference type="SAM" id="Phobius"/>
    </source>
</evidence>
<name>V6U1L4_GIAIN</name>
<accession>V6U1L4</accession>
<dbReference type="PANTHER" id="PTHR23275:SF100">
    <property type="entry name" value="EGF-LIKE DOMAIN-CONTAINING PROTEIN"/>
    <property type="match status" value="1"/>
</dbReference>
<feature type="transmembrane region" description="Helical" evidence="1">
    <location>
        <begin position="241"/>
        <end position="265"/>
    </location>
</feature>